<evidence type="ECO:0000313" key="3">
    <source>
        <dbReference type="Proteomes" id="UP001634394"/>
    </source>
</evidence>
<dbReference type="Proteomes" id="UP001634394">
    <property type="component" value="Unassembled WGS sequence"/>
</dbReference>
<name>A0ABD3XLZ5_SINWO</name>
<organism evidence="2 3">
    <name type="scientific">Sinanodonta woodiana</name>
    <name type="common">Chinese pond mussel</name>
    <name type="synonym">Anodonta woodiana</name>
    <dbReference type="NCBI Taxonomy" id="1069815"/>
    <lineage>
        <taxon>Eukaryota</taxon>
        <taxon>Metazoa</taxon>
        <taxon>Spiralia</taxon>
        <taxon>Lophotrochozoa</taxon>
        <taxon>Mollusca</taxon>
        <taxon>Bivalvia</taxon>
        <taxon>Autobranchia</taxon>
        <taxon>Heteroconchia</taxon>
        <taxon>Palaeoheterodonta</taxon>
        <taxon>Unionida</taxon>
        <taxon>Unionoidea</taxon>
        <taxon>Unionidae</taxon>
        <taxon>Unioninae</taxon>
        <taxon>Sinanodonta</taxon>
    </lineage>
</organism>
<comment type="caution">
    <text evidence="2">The sequence shown here is derived from an EMBL/GenBank/DDBJ whole genome shotgun (WGS) entry which is preliminary data.</text>
</comment>
<dbReference type="EMBL" id="JBJQND010000002">
    <property type="protein sequence ID" value="KAL3887112.1"/>
    <property type="molecule type" value="Genomic_DNA"/>
</dbReference>
<dbReference type="InterPro" id="IPR009050">
    <property type="entry name" value="Globin-like_sf"/>
</dbReference>
<dbReference type="SUPFAM" id="SSF46458">
    <property type="entry name" value="Globin-like"/>
    <property type="match status" value="1"/>
</dbReference>
<sequence>MECLYGCDRSKKQSTNLDDSTRSVTAVNVCQDLLPNLTADQKCILEETWRIVQSDISKVGVVLFMRLLEVCLLKSMMYHNNIIQNVLLIGNNTLLIIDPM</sequence>
<gene>
    <name evidence="1" type="ORF">ACJMK2_027012</name>
    <name evidence="2" type="ORF">ACJMK2_027068</name>
</gene>
<evidence type="ECO:0000313" key="2">
    <source>
        <dbReference type="EMBL" id="KAL3887112.1"/>
    </source>
</evidence>
<evidence type="ECO:0000313" key="1">
    <source>
        <dbReference type="EMBL" id="KAL3887056.1"/>
    </source>
</evidence>
<dbReference type="EMBL" id="JBJQND010000002">
    <property type="protein sequence ID" value="KAL3887056.1"/>
    <property type="molecule type" value="Genomic_DNA"/>
</dbReference>
<keyword evidence="3" id="KW-1185">Reference proteome</keyword>
<dbReference type="AlphaFoldDB" id="A0ABD3XLZ5"/>
<accession>A0ABD3XLZ5</accession>
<protein>
    <submittedName>
        <fullName evidence="2">Uncharacterized protein</fullName>
    </submittedName>
</protein>
<reference evidence="2 3" key="1">
    <citation type="submission" date="2024-11" db="EMBL/GenBank/DDBJ databases">
        <title>Chromosome-level genome assembly of the freshwater bivalve Anodonta woodiana.</title>
        <authorList>
            <person name="Chen X."/>
        </authorList>
    </citation>
    <scope>NUCLEOTIDE SEQUENCE [LARGE SCALE GENOMIC DNA]</scope>
    <source>
        <strain evidence="2">MN2024</strain>
        <tissue evidence="2">Gills</tissue>
    </source>
</reference>
<proteinExistence type="predicted"/>